<evidence type="ECO:0000256" key="1">
    <source>
        <dbReference type="SAM" id="Phobius"/>
    </source>
</evidence>
<dbReference type="RefSeq" id="WP_201331703.1">
    <property type="nucleotide sequence ID" value="NZ_BOCG01000254.1"/>
</dbReference>
<proteinExistence type="predicted"/>
<keyword evidence="1" id="KW-0472">Membrane</keyword>
<dbReference type="Proteomes" id="UP000616547">
    <property type="component" value="Unassembled WGS sequence"/>
</dbReference>
<protein>
    <submittedName>
        <fullName evidence="2">Uncharacterized protein</fullName>
    </submittedName>
</protein>
<organism evidence="2 3">
    <name type="scientific">Lactobacillus nasalidis</name>
    <dbReference type="NCBI Taxonomy" id="2797258"/>
    <lineage>
        <taxon>Bacteria</taxon>
        <taxon>Bacillati</taxon>
        <taxon>Bacillota</taxon>
        <taxon>Bacilli</taxon>
        <taxon>Lactobacillales</taxon>
        <taxon>Lactobacillaceae</taxon>
        <taxon>Lactobacillus</taxon>
    </lineage>
</organism>
<accession>A0ABQ3W5N7</accession>
<keyword evidence="1" id="KW-1133">Transmembrane helix</keyword>
<evidence type="ECO:0000313" key="3">
    <source>
        <dbReference type="Proteomes" id="UP000616547"/>
    </source>
</evidence>
<name>A0ABQ3W5N7_9LACO</name>
<keyword evidence="1" id="KW-0812">Transmembrane</keyword>
<feature type="transmembrane region" description="Helical" evidence="1">
    <location>
        <begin position="21"/>
        <end position="45"/>
    </location>
</feature>
<keyword evidence="3" id="KW-1185">Reference proteome</keyword>
<sequence length="50" mass="5872">MAKKKKKKKLELERERLKTKRAFYGMIAALSIPATALIDLIKFLLKHFLK</sequence>
<comment type="caution">
    <text evidence="2">The sequence shown here is derived from an EMBL/GenBank/DDBJ whole genome shotgun (WGS) entry which is preliminary data.</text>
</comment>
<dbReference type="EMBL" id="BOCI01000143">
    <property type="protein sequence ID" value="GHW00867.1"/>
    <property type="molecule type" value="Genomic_DNA"/>
</dbReference>
<reference evidence="3" key="1">
    <citation type="submission" date="2021-01" db="EMBL/GenBank/DDBJ databases">
        <title>Draft genome sequence of Nasalis larvatus strain YZ03.</title>
        <authorList>
            <person name="Suzuki-Hashido N."/>
            <person name="Tsuchida S."/>
            <person name="Hayakawa T."/>
        </authorList>
    </citation>
    <scope>NUCLEOTIDE SEQUENCE [LARGE SCALE GENOMIC DNA]</scope>
    <source>
        <strain evidence="3">YZ03</strain>
    </source>
</reference>
<evidence type="ECO:0000313" key="2">
    <source>
        <dbReference type="EMBL" id="GHW00867.1"/>
    </source>
</evidence>
<gene>
    <name evidence="2" type="ORF">lacNasYZ03_05540</name>
</gene>